<comment type="function">
    <text evidence="1 9">The alpha subunit is responsible for the aldol cleavage of indoleglycerol phosphate to indole and glyceraldehyde 3-phosphate.</text>
</comment>
<dbReference type="CDD" id="cd04724">
    <property type="entry name" value="Tryptophan_synthase_alpha"/>
    <property type="match status" value="1"/>
</dbReference>
<comment type="caution">
    <text evidence="11">The sequence shown here is derived from an EMBL/GenBank/DDBJ whole genome shotgun (WGS) entry which is preliminary data.</text>
</comment>
<feature type="active site" description="Proton acceptor" evidence="9">
    <location>
        <position position="60"/>
    </location>
</feature>
<keyword evidence="7 9" id="KW-0456">Lyase</keyword>
<dbReference type="HAMAP" id="MF_00131">
    <property type="entry name" value="Trp_synth_alpha"/>
    <property type="match status" value="1"/>
</dbReference>
<accession>A0A1D2QQY8</accession>
<dbReference type="UniPathway" id="UPA00035">
    <property type="reaction ID" value="UER00044"/>
</dbReference>
<name>A0A1D2QQY8_9GAMM</name>
<dbReference type="InterPro" id="IPR018204">
    <property type="entry name" value="Trp_synthase_alpha_AS"/>
</dbReference>
<evidence type="ECO:0000256" key="2">
    <source>
        <dbReference type="ARBA" id="ARBA00004733"/>
    </source>
</evidence>
<dbReference type="Proteomes" id="UP000242502">
    <property type="component" value="Unassembled WGS sequence"/>
</dbReference>
<dbReference type="STRING" id="62101.AB835_06110"/>
<comment type="similarity">
    <text evidence="9 10">Belongs to the TrpA family.</text>
</comment>
<dbReference type="PANTHER" id="PTHR43406">
    <property type="entry name" value="TRYPTOPHAN SYNTHASE, ALPHA CHAIN"/>
    <property type="match status" value="1"/>
</dbReference>
<evidence type="ECO:0000256" key="5">
    <source>
        <dbReference type="ARBA" id="ARBA00022822"/>
    </source>
</evidence>
<dbReference type="NCBIfam" id="TIGR00262">
    <property type="entry name" value="trpA"/>
    <property type="match status" value="1"/>
</dbReference>
<evidence type="ECO:0000256" key="1">
    <source>
        <dbReference type="ARBA" id="ARBA00003365"/>
    </source>
</evidence>
<keyword evidence="5 9" id="KW-0822">Tryptophan biosynthesis</keyword>
<dbReference type="Pfam" id="PF00290">
    <property type="entry name" value="Trp_syntA"/>
    <property type="match status" value="1"/>
</dbReference>
<evidence type="ECO:0000313" key="11">
    <source>
        <dbReference type="EMBL" id="ODS23996.1"/>
    </source>
</evidence>
<dbReference type="EMBL" id="MDLC01000016">
    <property type="protein sequence ID" value="ODS23996.1"/>
    <property type="molecule type" value="Genomic_DNA"/>
</dbReference>
<dbReference type="PROSITE" id="PS00167">
    <property type="entry name" value="TRP_SYNTHASE_ALPHA"/>
    <property type="match status" value="1"/>
</dbReference>
<dbReference type="InterPro" id="IPR011060">
    <property type="entry name" value="RibuloseP-bd_barrel"/>
</dbReference>
<comment type="pathway">
    <text evidence="2 9">Amino-acid biosynthesis; L-tryptophan biosynthesis; L-tryptophan from chorismate: step 5/5.</text>
</comment>
<dbReference type="FunFam" id="3.20.20.70:FF:000037">
    <property type="entry name" value="Tryptophan synthase alpha chain"/>
    <property type="match status" value="1"/>
</dbReference>
<proteinExistence type="inferred from homology"/>
<comment type="catalytic activity">
    <reaction evidence="8 9">
        <text>(1S,2R)-1-C-(indol-3-yl)glycerol 3-phosphate + L-serine = D-glyceraldehyde 3-phosphate + L-tryptophan + H2O</text>
        <dbReference type="Rhea" id="RHEA:10532"/>
        <dbReference type="ChEBI" id="CHEBI:15377"/>
        <dbReference type="ChEBI" id="CHEBI:33384"/>
        <dbReference type="ChEBI" id="CHEBI:57912"/>
        <dbReference type="ChEBI" id="CHEBI:58866"/>
        <dbReference type="ChEBI" id="CHEBI:59776"/>
        <dbReference type="EC" id="4.2.1.20"/>
    </reaction>
</comment>
<organism evidence="11 12">
    <name type="scientific">Candidatus Endobugula sertula</name>
    <name type="common">Bugula neritina bacterial symbiont</name>
    <dbReference type="NCBI Taxonomy" id="62101"/>
    <lineage>
        <taxon>Bacteria</taxon>
        <taxon>Pseudomonadati</taxon>
        <taxon>Pseudomonadota</taxon>
        <taxon>Gammaproteobacteria</taxon>
        <taxon>Cellvibrionales</taxon>
        <taxon>Cellvibrionaceae</taxon>
        <taxon>Candidatus Endobugula</taxon>
    </lineage>
</organism>
<comment type="subunit">
    <text evidence="3 9">Tetramer of two alpha and two beta chains.</text>
</comment>
<dbReference type="EC" id="4.2.1.20" evidence="9"/>
<dbReference type="GO" id="GO:0004834">
    <property type="term" value="F:tryptophan synthase activity"/>
    <property type="evidence" value="ECO:0007669"/>
    <property type="project" value="UniProtKB-UniRule"/>
</dbReference>
<reference evidence="11 12" key="1">
    <citation type="journal article" date="2016" name="Appl. Environ. Microbiol.">
        <title>Lack of Overt Genome Reduction in the Bryostatin-Producing Bryozoan Symbiont "Candidatus Endobugula sertula".</title>
        <authorList>
            <person name="Miller I.J."/>
            <person name="Vanee N."/>
            <person name="Fong S.S."/>
            <person name="Lim-Fong G.E."/>
            <person name="Kwan J.C."/>
        </authorList>
    </citation>
    <scope>NUCLEOTIDE SEQUENCE [LARGE SCALE GENOMIC DNA]</scope>
    <source>
        <strain evidence="11">AB1-4</strain>
    </source>
</reference>
<dbReference type="PROSITE" id="PS50007">
    <property type="entry name" value="PIPLC_X_DOMAIN"/>
    <property type="match status" value="1"/>
</dbReference>
<dbReference type="GO" id="GO:0005829">
    <property type="term" value="C:cytosol"/>
    <property type="evidence" value="ECO:0007669"/>
    <property type="project" value="TreeGrafter"/>
</dbReference>
<evidence type="ECO:0000256" key="9">
    <source>
        <dbReference type="HAMAP-Rule" id="MF_00131"/>
    </source>
</evidence>
<dbReference type="InterPro" id="IPR002028">
    <property type="entry name" value="Trp_synthase_suA"/>
</dbReference>
<dbReference type="AlphaFoldDB" id="A0A1D2QQY8"/>
<evidence type="ECO:0000256" key="8">
    <source>
        <dbReference type="ARBA" id="ARBA00049047"/>
    </source>
</evidence>
<evidence type="ECO:0000256" key="3">
    <source>
        <dbReference type="ARBA" id="ARBA00011270"/>
    </source>
</evidence>
<evidence type="ECO:0000313" key="12">
    <source>
        <dbReference type="Proteomes" id="UP000242502"/>
    </source>
</evidence>
<protein>
    <recommendedName>
        <fullName evidence="9">Tryptophan synthase alpha chain</fullName>
        <ecNumber evidence="9">4.2.1.20</ecNumber>
    </recommendedName>
</protein>
<dbReference type="PANTHER" id="PTHR43406:SF1">
    <property type="entry name" value="TRYPTOPHAN SYNTHASE ALPHA CHAIN, CHLOROPLASTIC"/>
    <property type="match status" value="1"/>
</dbReference>
<dbReference type="Gene3D" id="3.20.20.70">
    <property type="entry name" value="Aldolase class I"/>
    <property type="match status" value="1"/>
</dbReference>
<evidence type="ECO:0000256" key="4">
    <source>
        <dbReference type="ARBA" id="ARBA00022605"/>
    </source>
</evidence>
<evidence type="ECO:0000256" key="6">
    <source>
        <dbReference type="ARBA" id="ARBA00023141"/>
    </source>
</evidence>
<sequence>MNRITQRMQALKEANRKALVTYIVSGDPTPDVTLNAIQELVAKGADIIELGIPFSDPMAEGPVIQRGHERALAHHVSLKSTLALVKQFRETDNETPVVLMGYANPVERMGYSEFATAAFAAGVDGVLTVDLPPEEAVGLNKALRNVGLQNIFLLSPTTTVQRIRDIASLASGFVYYVSLKGVTGAGHLDLGSVKDKLGHIRQYTDLPICVGFGIKDGNSANAVAEYADGAVVGSVFVDKMGTLENESSQTIVQAIGQLAAEIRYGLDGY</sequence>
<evidence type="ECO:0000256" key="10">
    <source>
        <dbReference type="RuleBase" id="RU003662"/>
    </source>
</evidence>
<keyword evidence="4 9" id="KW-0028">Amino-acid biosynthesis</keyword>
<gene>
    <name evidence="9" type="primary">trpA</name>
    <name evidence="11" type="ORF">AB835_06110</name>
</gene>
<keyword evidence="6 9" id="KW-0057">Aromatic amino acid biosynthesis</keyword>
<dbReference type="SUPFAM" id="SSF51366">
    <property type="entry name" value="Ribulose-phoshate binding barrel"/>
    <property type="match status" value="1"/>
</dbReference>
<dbReference type="InterPro" id="IPR013785">
    <property type="entry name" value="Aldolase_TIM"/>
</dbReference>
<feature type="active site" description="Proton acceptor" evidence="9">
    <location>
        <position position="49"/>
    </location>
</feature>
<evidence type="ECO:0000256" key="7">
    <source>
        <dbReference type="ARBA" id="ARBA00023239"/>
    </source>
</evidence>